<dbReference type="InterPro" id="IPR000792">
    <property type="entry name" value="Tscrpt_reg_LuxR_C"/>
</dbReference>
<name>A0A2W5Z8Y6_9BACT</name>
<dbReference type="InterPro" id="IPR058245">
    <property type="entry name" value="NreC/VraR/RcsB-like_REC"/>
</dbReference>
<comment type="caution">
    <text evidence="6">The sequence shown here is derived from an EMBL/GenBank/DDBJ whole genome shotgun (WGS) entry which is preliminary data.</text>
</comment>
<dbReference type="PANTHER" id="PTHR43214:SF43">
    <property type="entry name" value="TWO-COMPONENT RESPONSE REGULATOR"/>
    <property type="match status" value="1"/>
</dbReference>
<dbReference type="Pfam" id="PF00196">
    <property type="entry name" value="GerE"/>
    <property type="match status" value="1"/>
</dbReference>
<feature type="domain" description="HTH luxR-type" evidence="4">
    <location>
        <begin position="142"/>
        <end position="207"/>
    </location>
</feature>
<dbReference type="SMART" id="SM00421">
    <property type="entry name" value="HTH_LUXR"/>
    <property type="match status" value="1"/>
</dbReference>
<dbReference type="SUPFAM" id="SSF52172">
    <property type="entry name" value="CheY-like"/>
    <property type="match status" value="1"/>
</dbReference>
<dbReference type="PANTHER" id="PTHR43214">
    <property type="entry name" value="TWO-COMPONENT RESPONSE REGULATOR"/>
    <property type="match status" value="1"/>
</dbReference>
<evidence type="ECO:0000256" key="2">
    <source>
        <dbReference type="ARBA" id="ARBA00023125"/>
    </source>
</evidence>
<dbReference type="SMART" id="SM00448">
    <property type="entry name" value="REC"/>
    <property type="match status" value="1"/>
</dbReference>
<dbReference type="GO" id="GO:0003677">
    <property type="term" value="F:DNA binding"/>
    <property type="evidence" value="ECO:0007669"/>
    <property type="project" value="UniProtKB-KW"/>
</dbReference>
<dbReference type="InterPro" id="IPR001789">
    <property type="entry name" value="Sig_transdc_resp-reg_receiver"/>
</dbReference>
<organism evidence="6 7">
    <name type="scientific">Candidatus Aeolococcus gillhamiae</name>
    <dbReference type="NCBI Taxonomy" id="3127015"/>
    <lineage>
        <taxon>Bacteria</taxon>
        <taxon>Bacillati</taxon>
        <taxon>Candidatus Dormiibacterota</taxon>
        <taxon>Candidatus Dormibacteria</taxon>
        <taxon>Candidatus Aeolococcales</taxon>
        <taxon>Candidatus Aeolococcaceae</taxon>
        <taxon>Candidatus Aeolococcus</taxon>
    </lineage>
</organism>
<dbReference type="GO" id="GO:0006355">
    <property type="term" value="P:regulation of DNA-templated transcription"/>
    <property type="evidence" value="ECO:0007669"/>
    <property type="project" value="InterPro"/>
</dbReference>
<dbReference type="CDD" id="cd17535">
    <property type="entry name" value="REC_NarL-like"/>
    <property type="match status" value="1"/>
</dbReference>
<evidence type="ECO:0000259" key="4">
    <source>
        <dbReference type="PROSITE" id="PS50043"/>
    </source>
</evidence>
<sequence length="209" mass="22819">MAARIRLLIVDDHPLVRRGLCELFGGESDIEVVDDVGDGERAVTVALEEQPDVVLMDVSMPGMDGIEATRRLLAVRPEARVVMLTSFADHERVMEALDSGAVGYILKDAESDELVRGVRAAAGGDSPLSPRAARALITARRGRRPFEELTGRELDVLKLVARGLSNKQIAWRLAISEKTVKAHMTSIFGRIGVADRTQAALWAQRHGVF</sequence>
<dbReference type="InterPro" id="IPR039420">
    <property type="entry name" value="WalR-like"/>
</dbReference>
<evidence type="ECO:0000313" key="7">
    <source>
        <dbReference type="Proteomes" id="UP000248724"/>
    </source>
</evidence>
<gene>
    <name evidence="6" type="ORF">DLM65_05140</name>
</gene>
<dbReference type="Proteomes" id="UP000248724">
    <property type="component" value="Unassembled WGS sequence"/>
</dbReference>
<evidence type="ECO:0000256" key="1">
    <source>
        <dbReference type="ARBA" id="ARBA00022553"/>
    </source>
</evidence>
<protein>
    <submittedName>
        <fullName evidence="6">DNA-binding response regulator</fullName>
    </submittedName>
</protein>
<reference evidence="6 7" key="1">
    <citation type="journal article" date="2017" name="Nature">
        <title>Atmospheric trace gases support primary production in Antarctic desert surface soil.</title>
        <authorList>
            <person name="Ji M."/>
            <person name="Greening C."/>
            <person name="Vanwonterghem I."/>
            <person name="Carere C.R."/>
            <person name="Bay S.K."/>
            <person name="Steen J.A."/>
            <person name="Montgomery K."/>
            <person name="Lines T."/>
            <person name="Beardall J."/>
            <person name="van Dorst J."/>
            <person name="Snape I."/>
            <person name="Stott M.B."/>
            <person name="Hugenholtz P."/>
            <person name="Ferrari B.C."/>
        </authorList>
    </citation>
    <scope>NUCLEOTIDE SEQUENCE [LARGE SCALE GENOMIC DNA]</scope>
    <source>
        <strain evidence="6">RRmetagenome_bin12</strain>
    </source>
</reference>
<evidence type="ECO:0000256" key="3">
    <source>
        <dbReference type="PROSITE-ProRule" id="PRU00169"/>
    </source>
</evidence>
<dbReference type="CDD" id="cd06170">
    <property type="entry name" value="LuxR_C_like"/>
    <property type="match status" value="1"/>
</dbReference>
<dbReference type="SUPFAM" id="SSF46894">
    <property type="entry name" value="C-terminal effector domain of the bipartite response regulators"/>
    <property type="match status" value="1"/>
</dbReference>
<evidence type="ECO:0000259" key="5">
    <source>
        <dbReference type="PROSITE" id="PS50110"/>
    </source>
</evidence>
<dbReference type="Gene3D" id="3.40.50.2300">
    <property type="match status" value="1"/>
</dbReference>
<dbReference type="InterPro" id="IPR011006">
    <property type="entry name" value="CheY-like_superfamily"/>
</dbReference>
<evidence type="ECO:0000313" key="6">
    <source>
        <dbReference type="EMBL" id="PZR81819.1"/>
    </source>
</evidence>
<dbReference type="AlphaFoldDB" id="A0A2W5Z8Y6"/>
<dbReference type="InterPro" id="IPR016032">
    <property type="entry name" value="Sig_transdc_resp-reg_C-effctor"/>
</dbReference>
<dbReference type="EMBL" id="QHBU01000093">
    <property type="protein sequence ID" value="PZR81819.1"/>
    <property type="molecule type" value="Genomic_DNA"/>
</dbReference>
<feature type="modified residue" description="4-aspartylphosphate" evidence="3">
    <location>
        <position position="57"/>
    </location>
</feature>
<dbReference type="PRINTS" id="PR00038">
    <property type="entry name" value="HTHLUXR"/>
</dbReference>
<dbReference type="PROSITE" id="PS50110">
    <property type="entry name" value="RESPONSE_REGULATORY"/>
    <property type="match status" value="1"/>
</dbReference>
<dbReference type="PROSITE" id="PS50043">
    <property type="entry name" value="HTH_LUXR_2"/>
    <property type="match status" value="1"/>
</dbReference>
<accession>A0A2W5Z8Y6</accession>
<dbReference type="GO" id="GO:0000160">
    <property type="term" value="P:phosphorelay signal transduction system"/>
    <property type="evidence" value="ECO:0007669"/>
    <property type="project" value="InterPro"/>
</dbReference>
<dbReference type="PROSITE" id="PS00622">
    <property type="entry name" value="HTH_LUXR_1"/>
    <property type="match status" value="1"/>
</dbReference>
<proteinExistence type="predicted"/>
<keyword evidence="2 6" id="KW-0238">DNA-binding</keyword>
<feature type="domain" description="Response regulatory" evidence="5">
    <location>
        <begin position="6"/>
        <end position="122"/>
    </location>
</feature>
<keyword evidence="1 3" id="KW-0597">Phosphoprotein</keyword>
<dbReference type="Pfam" id="PF00072">
    <property type="entry name" value="Response_reg"/>
    <property type="match status" value="1"/>
</dbReference>